<dbReference type="SMART" id="SM00903">
    <property type="entry name" value="Flavin_Reduct"/>
    <property type="match status" value="1"/>
</dbReference>
<accession>A0ABS9L8H8</accession>
<gene>
    <name evidence="4" type="ORF">LVY72_13790</name>
</gene>
<comment type="similarity">
    <text evidence="1">Belongs to the non-flavoprotein flavin reductase family.</text>
</comment>
<proteinExistence type="inferred from homology"/>
<feature type="domain" description="Flavin reductase like" evidence="3">
    <location>
        <begin position="27"/>
        <end position="170"/>
    </location>
</feature>
<evidence type="ECO:0000313" key="4">
    <source>
        <dbReference type="EMBL" id="MCG2622969.1"/>
    </source>
</evidence>
<dbReference type="RefSeq" id="WP_237821812.1">
    <property type="nucleotide sequence ID" value="NZ_JAKLTQ010000010.1"/>
</dbReference>
<evidence type="ECO:0000259" key="3">
    <source>
        <dbReference type="SMART" id="SM00903"/>
    </source>
</evidence>
<dbReference type="InterPro" id="IPR050268">
    <property type="entry name" value="NADH-dep_flavin_reductase"/>
</dbReference>
<dbReference type="SUPFAM" id="SSF50475">
    <property type="entry name" value="FMN-binding split barrel"/>
    <property type="match status" value="1"/>
</dbReference>
<evidence type="ECO:0000256" key="2">
    <source>
        <dbReference type="ARBA" id="ARBA00023002"/>
    </source>
</evidence>
<keyword evidence="5" id="KW-1185">Reference proteome</keyword>
<evidence type="ECO:0000313" key="5">
    <source>
        <dbReference type="Proteomes" id="UP001165368"/>
    </source>
</evidence>
<dbReference type="InterPro" id="IPR012349">
    <property type="entry name" value="Split_barrel_FMN-bd"/>
</dbReference>
<dbReference type="PANTHER" id="PTHR30466:SF11">
    <property type="entry name" value="FLAVIN-DEPENDENT MONOOXYGENASE, REDUCTASE SUBUNIT HSAB"/>
    <property type="match status" value="1"/>
</dbReference>
<dbReference type="Pfam" id="PF01613">
    <property type="entry name" value="Flavin_Reduct"/>
    <property type="match status" value="1"/>
</dbReference>
<dbReference type="InterPro" id="IPR002563">
    <property type="entry name" value="Flavin_Rdtase-like_dom"/>
</dbReference>
<protein>
    <submittedName>
        <fullName evidence="4">Flavin reductase family protein</fullName>
    </submittedName>
</protein>
<dbReference type="PANTHER" id="PTHR30466">
    <property type="entry name" value="FLAVIN REDUCTASE"/>
    <property type="match status" value="1"/>
</dbReference>
<comment type="caution">
    <text evidence="4">The sequence shown here is derived from an EMBL/GenBank/DDBJ whole genome shotgun (WGS) entry which is preliminary data.</text>
</comment>
<dbReference type="Gene3D" id="2.30.110.10">
    <property type="entry name" value="Electron Transport, Fmn-binding Protein, Chain A"/>
    <property type="match status" value="1"/>
</dbReference>
<reference evidence="4" key="1">
    <citation type="submission" date="2022-01" db="EMBL/GenBank/DDBJ databases">
        <authorList>
            <person name="Jo J.-H."/>
            <person name="Im W.-T."/>
        </authorList>
    </citation>
    <scope>NUCLEOTIDE SEQUENCE</scope>
    <source>
        <strain evidence="4">I2-34</strain>
    </source>
</reference>
<keyword evidence="2" id="KW-0560">Oxidoreductase</keyword>
<dbReference type="Proteomes" id="UP001165368">
    <property type="component" value="Unassembled WGS sequence"/>
</dbReference>
<name>A0ABS9L8H8_9MICC</name>
<organism evidence="4 5">
    <name type="scientific">Arthrobacter hankyongi</name>
    <dbReference type="NCBI Taxonomy" id="2904801"/>
    <lineage>
        <taxon>Bacteria</taxon>
        <taxon>Bacillati</taxon>
        <taxon>Actinomycetota</taxon>
        <taxon>Actinomycetes</taxon>
        <taxon>Micrococcales</taxon>
        <taxon>Micrococcaceae</taxon>
        <taxon>Arthrobacter</taxon>
    </lineage>
</organism>
<sequence>MNSTLLKEHPARIADSQEMASAMRSVLGNFCTGVAVITSDSADGPLGMTVQSLVSISLDPPLIMFSPQKTSKTWPAIQRTGSFCANILPADRRDLGLRFARSGTDKFAGVDWQPGLTAAPVLDGALAFIECSIEHVYEAGDHYMVLGRVRDLGEKGPGEPLLFFKGGFGSFNRMPRNQD</sequence>
<evidence type="ECO:0000256" key="1">
    <source>
        <dbReference type="ARBA" id="ARBA00008898"/>
    </source>
</evidence>
<dbReference type="EMBL" id="JAKLTQ010000010">
    <property type="protein sequence ID" value="MCG2622969.1"/>
    <property type="molecule type" value="Genomic_DNA"/>
</dbReference>